<name>A0A2A4AKX5_9CORY</name>
<accession>A0A2A4AKX5</accession>
<dbReference type="EMBL" id="NWBP01000016">
    <property type="protein sequence ID" value="PCC83152.1"/>
    <property type="molecule type" value="Genomic_DNA"/>
</dbReference>
<organism evidence="1 2">
    <name type="scientific">Corynebacterium accolens</name>
    <dbReference type="NCBI Taxonomy" id="38284"/>
    <lineage>
        <taxon>Bacteria</taxon>
        <taxon>Bacillati</taxon>
        <taxon>Actinomycetota</taxon>
        <taxon>Actinomycetes</taxon>
        <taxon>Mycobacteriales</taxon>
        <taxon>Corynebacteriaceae</taxon>
        <taxon>Corynebacterium</taxon>
    </lineage>
</organism>
<evidence type="ECO:0000313" key="2">
    <source>
        <dbReference type="Proteomes" id="UP000218690"/>
    </source>
</evidence>
<comment type="caution">
    <text evidence="1">The sequence shown here is derived from an EMBL/GenBank/DDBJ whole genome shotgun (WGS) entry which is preliminary data.</text>
</comment>
<dbReference type="AlphaFoldDB" id="A0A2A4AKX5"/>
<proteinExistence type="predicted"/>
<reference evidence="1 2" key="1">
    <citation type="submission" date="2017-09" db="EMBL/GenBank/DDBJ databases">
        <title>Draft Genome Sequence of Corynebacterium accolens AH4003.</title>
        <authorList>
            <person name="Chen Y."/>
            <person name="Oosthuysen W.F."/>
            <person name="Kelley S."/>
            <person name="Horswill A."/>
        </authorList>
    </citation>
    <scope>NUCLEOTIDE SEQUENCE [LARGE SCALE GENOMIC DNA]</scope>
    <source>
        <strain evidence="1 2">AH4003</strain>
    </source>
</reference>
<dbReference type="Proteomes" id="UP000218690">
    <property type="component" value="Unassembled WGS sequence"/>
</dbReference>
<sequence length="97" mass="10430">MALRKIGTSRDVAAFTLTGDTGYRELNGAGQTWATPSRTALILNPGRYLIEGPATVTQYNASPWTSEGSINLPAVVEYTVPKSIYSAQNGVLKITRL</sequence>
<evidence type="ECO:0000313" key="1">
    <source>
        <dbReference type="EMBL" id="PCC83152.1"/>
    </source>
</evidence>
<gene>
    <name evidence="1" type="ORF">COM45_04975</name>
</gene>
<protein>
    <submittedName>
        <fullName evidence="1">Uncharacterized protein</fullName>
    </submittedName>
</protein>